<protein>
    <recommendedName>
        <fullName evidence="4 9">Pre-mRNA-splicing factor SYF2</fullName>
    </recommendedName>
</protein>
<dbReference type="OrthoDB" id="199717at2759"/>
<gene>
    <name evidence="11" type="ORF">BN980_GECA05s03035g</name>
    <name evidence="12" type="ORF">DV451_001447</name>
</gene>
<comment type="function">
    <text evidence="1 9">Involved in pre-mRNA splicing.</text>
</comment>
<proteinExistence type="inferred from homology"/>
<organism evidence="11 13">
    <name type="scientific">Geotrichum candidum</name>
    <name type="common">Oospora lactis</name>
    <name type="synonym">Dipodascus geotrichum</name>
    <dbReference type="NCBI Taxonomy" id="1173061"/>
    <lineage>
        <taxon>Eukaryota</taxon>
        <taxon>Fungi</taxon>
        <taxon>Dikarya</taxon>
        <taxon>Ascomycota</taxon>
        <taxon>Saccharomycotina</taxon>
        <taxon>Dipodascomycetes</taxon>
        <taxon>Dipodascales</taxon>
        <taxon>Dipodascaceae</taxon>
        <taxon>Geotrichum</taxon>
    </lineage>
</organism>
<feature type="region of interest" description="Disordered" evidence="10">
    <location>
        <begin position="158"/>
        <end position="249"/>
    </location>
</feature>
<dbReference type="EMBL" id="QQZK01000022">
    <property type="protein sequence ID" value="KAF5103413.1"/>
    <property type="molecule type" value="Genomic_DNA"/>
</dbReference>
<keyword evidence="6 9" id="KW-0747">Spliceosome</keyword>
<keyword evidence="7 9" id="KW-0508">mRNA splicing</keyword>
<evidence type="ECO:0000256" key="2">
    <source>
        <dbReference type="ARBA" id="ARBA00004123"/>
    </source>
</evidence>
<evidence type="ECO:0000256" key="1">
    <source>
        <dbReference type="ARBA" id="ARBA00003777"/>
    </source>
</evidence>
<comment type="subunit">
    <text evidence="9">May be part of a spliceosome complex.</text>
</comment>
<dbReference type="Pfam" id="PF08231">
    <property type="entry name" value="SYF2"/>
    <property type="match status" value="1"/>
</dbReference>
<dbReference type="EMBL" id="CCBN010000005">
    <property type="protein sequence ID" value="CDO53527.1"/>
    <property type="molecule type" value="Genomic_DNA"/>
</dbReference>
<evidence type="ECO:0000256" key="3">
    <source>
        <dbReference type="ARBA" id="ARBA00010028"/>
    </source>
</evidence>
<comment type="caution">
    <text evidence="11">The sequence shown here is derived from an EMBL/GenBank/DDBJ whole genome shotgun (WGS) entry which is preliminary data.</text>
</comment>
<evidence type="ECO:0000313" key="11">
    <source>
        <dbReference type="EMBL" id="CDO53527.1"/>
    </source>
</evidence>
<evidence type="ECO:0000256" key="9">
    <source>
        <dbReference type="RuleBase" id="RU367148"/>
    </source>
</evidence>
<dbReference type="GO" id="GO:0000974">
    <property type="term" value="C:Prp19 complex"/>
    <property type="evidence" value="ECO:0007669"/>
    <property type="project" value="TreeGrafter"/>
</dbReference>
<reference evidence="12" key="3">
    <citation type="submission" date="2020-01" db="EMBL/GenBank/DDBJ databases">
        <authorList>
            <person name="Perkins V."/>
            <person name="Lessard M.-H."/>
            <person name="Dugat-Bony E."/>
            <person name="Frenette M."/>
            <person name="Labrie S."/>
        </authorList>
    </citation>
    <scope>NUCLEOTIDE SEQUENCE</scope>
    <source>
        <strain evidence="12">LMA-70</strain>
    </source>
</reference>
<evidence type="ECO:0000256" key="4">
    <source>
        <dbReference type="ARBA" id="ARBA00014745"/>
    </source>
</evidence>
<evidence type="ECO:0000313" key="12">
    <source>
        <dbReference type="EMBL" id="KAF5103413.1"/>
    </source>
</evidence>
<dbReference type="PANTHER" id="PTHR13264">
    <property type="entry name" value="GCIP-INTERACTING PROTEIN P29"/>
    <property type="match status" value="1"/>
</dbReference>
<feature type="compositionally biased region" description="Basic and acidic residues" evidence="10">
    <location>
        <begin position="43"/>
        <end position="60"/>
    </location>
</feature>
<keyword evidence="5 9" id="KW-0507">mRNA processing</keyword>
<dbReference type="Proteomes" id="UP000242525">
    <property type="component" value="Unassembled WGS sequence"/>
</dbReference>
<dbReference type="InterPro" id="IPR013260">
    <property type="entry name" value="mRNA_splic_SYF2"/>
</dbReference>
<evidence type="ECO:0000256" key="5">
    <source>
        <dbReference type="ARBA" id="ARBA00022664"/>
    </source>
</evidence>
<evidence type="ECO:0000256" key="8">
    <source>
        <dbReference type="ARBA" id="ARBA00023242"/>
    </source>
</evidence>
<dbReference type="PANTHER" id="PTHR13264:SF5">
    <property type="entry name" value="PRE-MRNA-SPLICING FACTOR SYF2"/>
    <property type="match status" value="1"/>
</dbReference>
<feature type="region of interest" description="Disordered" evidence="10">
    <location>
        <begin position="1"/>
        <end position="60"/>
    </location>
</feature>
<dbReference type="AlphaFoldDB" id="A0A0J9X7U5"/>
<dbReference type="GO" id="GO:0071014">
    <property type="term" value="C:post-mRNA release spliceosomal complex"/>
    <property type="evidence" value="ECO:0007669"/>
    <property type="project" value="TreeGrafter"/>
</dbReference>
<dbReference type="Proteomes" id="UP000750522">
    <property type="component" value="Unassembled WGS sequence"/>
</dbReference>
<dbReference type="STRING" id="1173061.A0A0J9X7U5"/>
<accession>A0A0J9X7U5</accession>
<reference evidence="12" key="2">
    <citation type="journal article" date="2020" name="Front. Microbiol.">
        <title>Phenotypic and Genetic Characterization of the Cheese Ripening Yeast Geotrichum candidum.</title>
        <authorList>
            <person name="Perkins V."/>
            <person name="Vignola S."/>
            <person name="Lessard M.H."/>
            <person name="Plante P.L."/>
            <person name="Corbeil J."/>
            <person name="Dugat-Bony E."/>
            <person name="Frenette M."/>
            <person name="Labrie S."/>
        </authorList>
    </citation>
    <scope>NUCLEOTIDE SEQUENCE</scope>
    <source>
        <strain evidence="12">LMA-70</strain>
    </source>
</reference>
<feature type="compositionally biased region" description="Basic and acidic residues" evidence="10">
    <location>
        <begin position="230"/>
        <end position="249"/>
    </location>
</feature>
<keyword evidence="13" id="KW-1185">Reference proteome</keyword>
<evidence type="ECO:0000256" key="6">
    <source>
        <dbReference type="ARBA" id="ARBA00022728"/>
    </source>
</evidence>
<evidence type="ECO:0000256" key="10">
    <source>
        <dbReference type="SAM" id="MobiDB-lite"/>
    </source>
</evidence>
<comment type="subcellular location">
    <subcellularLocation>
        <location evidence="2 9">Nucleus</location>
    </subcellularLocation>
</comment>
<dbReference type="GO" id="GO:0000398">
    <property type="term" value="P:mRNA splicing, via spliceosome"/>
    <property type="evidence" value="ECO:0007669"/>
    <property type="project" value="UniProtKB-UniRule"/>
</dbReference>
<feature type="compositionally biased region" description="Basic and acidic residues" evidence="10">
    <location>
        <begin position="185"/>
        <end position="199"/>
    </location>
</feature>
<sequence length="249" mass="29399">MSDPVSDVPLSEPVVDKKKAQLDRLKELRKRKAESAQSNRKAVHQEYSKVHTDPKQVQKLEQMKERAELELLRMEAGDEEQFERKRAWDWTVEESEKWDDKLRAKQEIKDGAHFTDHAKAAERTYLKEMRELKPDLAAYERGKREALQRSATLVETEEGDVILIKQPASSSAGEDRLHKKPSKQAVDRLVDKLKKDDTRRQKRRRTDEQEDDHVTYINEKNKQFNKKLSRHYDKYTKEIRDSFERGTAL</sequence>
<comment type="similarity">
    <text evidence="3 9">Belongs to the SYF2 family.</text>
</comment>
<dbReference type="GO" id="GO:0071013">
    <property type="term" value="C:catalytic step 2 spliceosome"/>
    <property type="evidence" value="ECO:0007669"/>
    <property type="project" value="TreeGrafter"/>
</dbReference>
<feature type="compositionally biased region" description="Basic and acidic residues" evidence="10">
    <location>
        <begin position="14"/>
        <end position="26"/>
    </location>
</feature>
<evidence type="ECO:0000313" key="13">
    <source>
        <dbReference type="Proteomes" id="UP000242525"/>
    </source>
</evidence>
<reference evidence="11 13" key="1">
    <citation type="submission" date="2014-03" db="EMBL/GenBank/DDBJ databases">
        <authorList>
            <person name="Casaregola S."/>
        </authorList>
    </citation>
    <scope>NUCLEOTIDE SEQUENCE [LARGE SCALE GENOMIC DNA]</scope>
    <source>
        <strain evidence="11 13">CLIB 918</strain>
    </source>
</reference>
<name>A0A0J9X7U5_GEOCN</name>
<evidence type="ECO:0000256" key="7">
    <source>
        <dbReference type="ARBA" id="ARBA00023187"/>
    </source>
</evidence>
<keyword evidence="8 9" id="KW-0539">Nucleus</keyword>